<evidence type="ECO:0000259" key="6">
    <source>
        <dbReference type="Pfam" id="PF03126"/>
    </source>
</evidence>
<dbReference type="InterPro" id="IPR004343">
    <property type="entry name" value="Plus-3_dom"/>
</dbReference>
<dbReference type="SUPFAM" id="SSF159042">
    <property type="entry name" value="Plus3-like"/>
    <property type="match status" value="1"/>
</dbReference>
<evidence type="ECO:0000313" key="8">
    <source>
        <dbReference type="Proteomes" id="UP001293254"/>
    </source>
</evidence>
<dbReference type="PANTHER" id="PTHR13115:SF8">
    <property type="entry name" value="RNA POLYMERASE-ASSOCIATED PROTEIN RTF1 HOMOLOG"/>
    <property type="match status" value="1"/>
</dbReference>
<reference evidence="7" key="2">
    <citation type="journal article" date="2024" name="Plant">
        <title>Genomic evolution and insights into agronomic trait innovations of Sesamum species.</title>
        <authorList>
            <person name="Miao H."/>
            <person name="Wang L."/>
            <person name="Qu L."/>
            <person name="Liu H."/>
            <person name="Sun Y."/>
            <person name="Le M."/>
            <person name="Wang Q."/>
            <person name="Wei S."/>
            <person name="Zheng Y."/>
            <person name="Lin W."/>
            <person name="Duan Y."/>
            <person name="Cao H."/>
            <person name="Xiong S."/>
            <person name="Wang X."/>
            <person name="Wei L."/>
            <person name="Li C."/>
            <person name="Ma Q."/>
            <person name="Ju M."/>
            <person name="Zhao R."/>
            <person name="Li G."/>
            <person name="Mu C."/>
            <person name="Tian Q."/>
            <person name="Mei H."/>
            <person name="Zhang T."/>
            <person name="Gao T."/>
            <person name="Zhang H."/>
        </authorList>
    </citation>
    <scope>NUCLEOTIDE SEQUENCE</scope>
    <source>
        <strain evidence="7">3651</strain>
    </source>
</reference>
<evidence type="ECO:0000256" key="2">
    <source>
        <dbReference type="ARBA" id="ARBA00023015"/>
    </source>
</evidence>
<feature type="region of interest" description="Disordered" evidence="5">
    <location>
        <begin position="1"/>
        <end position="113"/>
    </location>
</feature>
<feature type="compositionally biased region" description="Basic and acidic residues" evidence="5">
    <location>
        <begin position="182"/>
        <end position="191"/>
    </location>
</feature>
<feature type="compositionally biased region" description="Polar residues" evidence="5">
    <location>
        <begin position="1"/>
        <end position="11"/>
    </location>
</feature>
<name>A0AAE1Y045_9LAMI</name>
<sequence length="630" mass="70818">MVGSDGSTRKPSGSRVRVKRRLEATERDDVHSTRQKMDGSDREHVLDGNPLAIQLYKNEHDDHGSRQKMDESDREPDGDANPLAIELYRNDDDDHGARQKMDEGDREHDRDENPLAIELYKDEDDRQKLSQLTELQREMILVERDMERSEQEWAEFRKRNCSRLRTRETRKRAERAGALAELSRRRSDAVRRQSSGQNPPLTLALRGNPRESISGSQCVVGESPQRNHAARRHSIGQNSGVNERPSTLAVYGNTSRCGSGSNGVNRELPLISGTAPDSDEDDIWLCPVRRVDTRGFDCRYEFDNKTTYKYLTVVWGPESTATNWPMDSVSNASPTRKEFDQWLREVKQYGGSMITKEEARQKKYAIQQRNLILENRAIVPMGRHSIVRAPSSIAAERIRLRSELETVDDVVEVERIKARLEELEGARQAGRDVSARAFRLAEMNRRNRIENLRNSSEKKPVNPNLKAGDPGYDPFSRRWTRSTNYYRPKSSTAGEKNDDATAAAADSSTGIAVSADPRAGTEAASGAGKSADTSAPSAEMKAAAGAGKAVDTSAPVEQGTEWYRSLHNFDLPISLDALQRFGGPRGFEAGFMANKQRIEAHLGRKAPEDDGREHDRSLTITDYMRRRGLL</sequence>
<feature type="region of interest" description="Disordered" evidence="5">
    <location>
        <begin position="168"/>
        <end position="273"/>
    </location>
</feature>
<feature type="compositionally biased region" description="Basic and acidic residues" evidence="5">
    <location>
        <begin position="449"/>
        <end position="460"/>
    </location>
</feature>
<organism evidence="7 8">
    <name type="scientific">Sesamum alatum</name>
    <dbReference type="NCBI Taxonomy" id="300844"/>
    <lineage>
        <taxon>Eukaryota</taxon>
        <taxon>Viridiplantae</taxon>
        <taxon>Streptophyta</taxon>
        <taxon>Embryophyta</taxon>
        <taxon>Tracheophyta</taxon>
        <taxon>Spermatophyta</taxon>
        <taxon>Magnoliopsida</taxon>
        <taxon>eudicotyledons</taxon>
        <taxon>Gunneridae</taxon>
        <taxon>Pentapetalae</taxon>
        <taxon>asterids</taxon>
        <taxon>lamiids</taxon>
        <taxon>Lamiales</taxon>
        <taxon>Pedaliaceae</taxon>
        <taxon>Sesamum</taxon>
    </lineage>
</organism>
<gene>
    <name evidence="7" type="ORF">Salat_2075000</name>
</gene>
<feature type="compositionally biased region" description="Polar residues" evidence="5">
    <location>
        <begin position="252"/>
        <end position="264"/>
    </location>
</feature>
<evidence type="ECO:0000256" key="4">
    <source>
        <dbReference type="ARBA" id="ARBA00023242"/>
    </source>
</evidence>
<feature type="domain" description="Plus3" evidence="6">
    <location>
        <begin position="279"/>
        <end position="346"/>
    </location>
</feature>
<feature type="region of interest" description="Disordered" evidence="5">
    <location>
        <begin position="449"/>
        <end position="554"/>
    </location>
</feature>
<comment type="caution">
    <text evidence="7">The sequence shown here is derived from an EMBL/GenBank/DDBJ whole genome shotgun (WGS) entry which is preliminary data.</text>
</comment>
<dbReference type="InterPro" id="IPR036128">
    <property type="entry name" value="Plus3-like_sf"/>
</dbReference>
<dbReference type="GO" id="GO:0003677">
    <property type="term" value="F:DNA binding"/>
    <property type="evidence" value="ECO:0007669"/>
    <property type="project" value="InterPro"/>
</dbReference>
<dbReference type="AlphaFoldDB" id="A0AAE1Y045"/>
<keyword evidence="3" id="KW-0804">Transcription</keyword>
<comment type="subcellular location">
    <subcellularLocation>
        <location evidence="1">Nucleus</location>
    </subcellularLocation>
</comment>
<protein>
    <submittedName>
        <fullName evidence="7">Protein RTF1</fullName>
    </submittedName>
</protein>
<feature type="compositionally biased region" description="Polar residues" evidence="5">
    <location>
        <begin position="235"/>
        <end position="245"/>
    </location>
</feature>
<keyword evidence="4" id="KW-0539">Nucleus</keyword>
<evidence type="ECO:0000256" key="3">
    <source>
        <dbReference type="ARBA" id="ARBA00023163"/>
    </source>
</evidence>
<feature type="compositionally biased region" description="Basic and acidic residues" evidence="5">
    <location>
        <begin position="88"/>
        <end position="113"/>
    </location>
</feature>
<proteinExistence type="predicted"/>
<dbReference type="PANTHER" id="PTHR13115">
    <property type="entry name" value="RNA POLYMERASE-ASSOCIATED PROTEIN RTF1 HOMOLOG"/>
    <property type="match status" value="1"/>
</dbReference>
<dbReference type="Pfam" id="PF03126">
    <property type="entry name" value="Plus-3"/>
    <property type="match status" value="1"/>
</dbReference>
<keyword evidence="8" id="KW-1185">Reference proteome</keyword>
<dbReference type="GO" id="GO:0016593">
    <property type="term" value="C:Cdc73/Paf1 complex"/>
    <property type="evidence" value="ECO:0007669"/>
    <property type="project" value="TreeGrafter"/>
</dbReference>
<accession>A0AAE1Y045</accession>
<evidence type="ECO:0000256" key="5">
    <source>
        <dbReference type="SAM" id="MobiDB-lite"/>
    </source>
</evidence>
<dbReference type="EMBL" id="JACGWO010000008">
    <property type="protein sequence ID" value="KAK4421245.1"/>
    <property type="molecule type" value="Genomic_DNA"/>
</dbReference>
<dbReference type="Gene3D" id="3.90.70.200">
    <property type="entry name" value="Plus-3 domain"/>
    <property type="match status" value="1"/>
</dbReference>
<feature type="compositionally biased region" description="Low complexity" evidence="5">
    <location>
        <begin position="500"/>
        <end position="509"/>
    </location>
</feature>
<keyword evidence="2" id="KW-0805">Transcription regulation</keyword>
<dbReference type="GO" id="GO:1990269">
    <property type="term" value="F:RNA polymerase II C-terminal domain phosphoserine binding"/>
    <property type="evidence" value="ECO:0007669"/>
    <property type="project" value="TreeGrafter"/>
</dbReference>
<feature type="compositionally biased region" description="Basic and acidic residues" evidence="5">
    <location>
        <begin position="21"/>
        <end position="46"/>
    </location>
</feature>
<evidence type="ECO:0000313" key="7">
    <source>
        <dbReference type="EMBL" id="KAK4421245.1"/>
    </source>
</evidence>
<evidence type="ECO:0000256" key="1">
    <source>
        <dbReference type="ARBA" id="ARBA00004123"/>
    </source>
</evidence>
<reference evidence="7" key="1">
    <citation type="submission" date="2020-06" db="EMBL/GenBank/DDBJ databases">
        <authorList>
            <person name="Li T."/>
            <person name="Hu X."/>
            <person name="Zhang T."/>
            <person name="Song X."/>
            <person name="Zhang H."/>
            <person name="Dai N."/>
            <person name="Sheng W."/>
            <person name="Hou X."/>
            <person name="Wei L."/>
        </authorList>
    </citation>
    <scope>NUCLEOTIDE SEQUENCE</scope>
    <source>
        <strain evidence="7">3651</strain>
        <tissue evidence="7">Leaf</tissue>
    </source>
</reference>
<dbReference type="Proteomes" id="UP001293254">
    <property type="component" value="Unassembled WGS sequence"/>
</dbReference>
<feature type="compositionally biased region" description="Polar residues" evidence="5">
    <location>
        <begin position="481"/>
        <end position="494"/>
    </location>
</feature>
<feature type="compositionally biased region" description="Basic and acidic residues" evidence="5">
    <location>
        <begin position="57"/>
        <end position="77"/>
    </location>
</feature>